<keyword evidence="2" id="KW-1185">Reference proteome</keyword>
<gene>
    <name evidence="1" type="ORF">AAE3_LOCUS5749</name>
</gene>
<evidence type="ECO:0000313" key="1">
    <source>
        <dbReference type="EMBL" id="CAA7263545.1"/>
    </source>
</evidence>
<reference evidence="1 2" key="1">
    <citation type="submission" date="2020-01" db="EMBL/GenBank/DDBJ databases">
        <authorList>
            <person name="Gupta K D."/>
        </authorList>
    </citation>
    <scope>NUCLEOTIDE SEQUENCE [LARGE SCALE GENOMIC DNA]</scope>
</reference>
<dbReference type="EMBL" id="CACVBS010000040">
    <property type="protein sequence ID" value="CAA7263545.1"/>
    <property type="molecule type" value="Genomic_DNA"/>
</dbReference>
<name>A0A8S0VRI0_CYCAE</name>
<sequence>MLDNEDRAESFLVSALLIIEPNLSRTTLSKALSSHPRIASSKGGHNGRRNTVLELSFDRQSKNRPRHHPSRVVRTYKHQRSIQRRKILRESDRPWPFVALFKPDVNVVKQIHVGHEACHSPLPTMLSPPSPSSSITPLGTILANEREAEARESATEAGAVSSREKCGGGCRSNFVHVSGENEWEEDLGQVLAISTSVWEVARAQGGFSNPAPIAFATSLARITGEKLDSDNPS</sequence>
<organism evidence="1 2">
    <name type="scientific">Cyclocybe aegerita</name>
    <name type="common">Black poplar mushroom</name>
    <name type="synonym">Agrocybe aegerita</name>
    <dbReference type="NCBI Taxonomy" id="1973307"/>
    <lineage>
        <taxon>Eukaryota</taxon>
        <taxon>Fungi</taxon>
        <taxon>Dikarya</taxon>
        <taxon>Basidiomycota</taxon>
        <taxon>Agaricomycotina</taxon>
        <taxon>Agaricomycetes</taxon>
        <taxon>Agaricomycetidae</taxon>
        <taxon>Agaricales</taxon>
        <taxon>Agaricineae</taxon>
        <taxon>Bolbitiaceae</taxon>
        <taxon>Cyclocybe</taxon>
    </lineage>
</organism>
<comment type="caution">
    <text evidence="1">The sequence shown here is derived from an EMBL/GenBank/DDBJ whole genome shotgun (WGS) entry which is preliminary data.</text>
</comment>
<dbReference type="Proteomes" id="UP000467700">
    <property type="component" value="Unassembled WGS sequence"/>
</dbReference>
<dbReference type="AlphaFoldDB" id="A0A8S0VRI0"/>
<protein>
    <submittedName>
        <fullName evidence="1">Uncharacterized protein</fullName>
    </submittedName>
</protein>
<accession>A0A8S0VRI0</accession>
<proteinExistence type="predicted"/>
<evidence type="ECO:0000313" key="2">
    <source>
        <dbReference type="Proteomes" id="UP000467700"/>
    </source>
</evidence>